<protein>
    <submittedName>
        <fullName evidence="2">Uncharacterized protein</fullName>
    </submittedName>
</protein>
<organism evidence="2">
    <name type="scientific">Chromera velia CCMP2878</name>
    <dbReference type="NCBI Taxonomy" id="1169474"/>
    <lineage>
        <taxon>Eukaryota</taxon>
        <taxon>Sar</taxon>
        <taxon>Alveolata</taxon>
        <taxon>Colpodellida</taxon>
        <taxon>Chromeraceae</taxon>
        <taxon>Chromera</taxon>
    </lineage>
</organism>
<dbReference type="InterPro" id="IPR032675">
    <property type="entry name" value="LRR_dom_sf"/>
</dbReference>
<proteinExistence type="predicted"/>
<gene>
    <name evidence="2" type="ORF">Cvel_7140</name>
</gene>
<dbReference type="Gene3D" id="3.80.10.10">
    <property type="entry name" value="Ribonuclease Inhibitor"/>
    <property type="match status" value="1"/>
</dbReference>
<dbReference type="AlphaFoldDB" id="A0A0G4HJY5"/>
<feature type="region of interest" description="Disordered" evidence="1">
    <location>
        <begin position="1"/>
        <end position="31"/>
    </location>
</feature>
<dbReference type="VEuPathDB" id="CryptoDB:Cvel_7140"/>
<name>A0A0G4HJY5_9ALVE</name>
<dbReference type="EMBL" id="CDMZ01002905">
    <property type="protein sequence ID" value="CEM44356.1"/>
    <property type="molecule type" value="Genomic_DNA"/>
</dbReference>
<dbReference type="SUPFAM" id="SSF52047">
    <property type="entry name" value="RNI-like"/>
    <property type="match status" value="1"/>
</dbReference>
<evidence type="ECO:0000256" key="1">
    <source>
        <dbReference type="SAM" id="MobiDB-lite"/>
    </source>
</evidence>
<evidence type="ECO:0000313" key="2">
    <source>
        <dbReference type="EMBL" id="CEM44356.1"/>
    </source>
</evidence>
<accession>A0A0G4HJY5</accession>
<feature type="compositionally biased region" description="Acidic residues" evidence="1">
    <location>
        <begin position="216"/>
        <end position="283"/>
    </location>
</feature>
<feature type="region of interest" description="Disordered" evidence="1">
    <location>
        <begin position="197"/>
        <end position="319"/>
    </location>
</feature>
<reference evidence="2" key="1">
    <citation type="submission" date="2014-11" db="EMBL/GenBank/DDBJ databases">
        <authorList>
            <person name="Otto D Thomas"/>
            <person name="Naeem Raeece"/>
        </authorList>
    </citation>
    <scope>NUCLEOTIDE SEQUENCE</scope>
</reference>
<feature type="compositionally biased region" description="Basic and acidic residues" evidence="1">
    <location>
        <begin position="305"/>
        <end position="319"/>
    </location>
</feature>
<sequence>MRAGTGKLRAHLEKSPGGNVGETAQTGAVRRQQKRVNPLFLSTLFSSHAFWRRPLLSVERKWRRRTAGLAGKCPTGEKCGNDTKGRLPLPFHAANGTDSSEPRELGKEKGVHRPGLAVRLLDDKENSIGPEEAREVFPVLLPSLESLCLMGSGRDDQGWEGFLRHLDLKKTGLRKEGLQSLCGAIKERGLGVETLNLSGNGFGEEPSEDQAWGWTGEDEDGGDGEEDEVDGDGEEDEEEENGAENENSEYQSSDEGEDGEGGDDEEEEEDGMEGAEEEEEEQGDPQIPNRLLDESDGLMLGGRAGGEKGDSRETGDDVL</sequence>